<dbReference type="EMBL" id="JAJAWG010000001">
    <property type="protein sequence ID" value="MCB5194936.1"/>
    <property type="molecule type" value="Genomic_DNA"/>
</dbReference>
<keyword evidence="3 10" id="KW-0963">Cytoplasm</keyword>
<dbReference type="InterPro" id="IPR002314">
    <property type="entry name" value="aa-tRNA-synt_IIb"/>
</dbReference>
<dbReference type="SUPFAM" id="SSF52954">
    <property type="entry name" value="Class II aaRS ABD-related"/>
    <property type="match status" value="1"/>
</dbReference>
<dbReference type="GO" id="GO:0004827">
    <property type="term" value="F:proline-tRNA ligase activity"/>
    <property type="evidence" value="ECO:0007669"/>
    <property type="project" value="UniProtKB-EC"/>
</dbReference>
<keyword evidence="8 10" id="KW-0030">Aminoacyl-tRNA synthetase</keyword>
<evidence type="ECO:0000256" key="10">
    <source>
        <dbReference type="HAMAP-Rule" id="MF_01569"/>
    </source>
</evidence>
<organism evidence="12 13">
    <name type="scientific">Deefgea salmonis</name>
    <dbReference type="NCBI Taxonomy" id="2875502"/>
    <lineage>
        <taxon>Bacteria</taxon>
        <taxon>Pseudomonadati</taxon>
        <taxon>Pseudomonadota</taxon>
        <taxon>Betaproteobacteria</taxon>
        <taxon>Neisseriales</taxon>
        <taxon>Chitinibacteraceae</taxon>
        <taxon>Deefgea</taxon>
    </lineage>
</organism>
<dbReference type="NCBIfam" id="NF006625">
    <property type="entry name" value="PRK09194.1"/>
    <property type="match status" value="1"/>
</dbReference>
<dbReference type="PROSITE" id="PS50862">
    <property type="entry name" value="AA_TRNA_LIGASE_II"/>
    <property type="match status" value="1"/>
</dbReference>
<dbReference type="InterPro" id="IPR036621">
    <property type="entry name" value="Anticodon-bd_dom_sf"/>
</dbReference>
<dbReference type="InterPro" id="IPR045864">
    <property type="entry name" value="aa-tRNA-synth_II/BPL/LPL"/>
</dbReference>
<sequence length="575" mass="62830">MRTSQLFISTKKEAPAEAELLSHKLMLRAGLIKRLGSGLYTWMPLGLRVLRKVEAVVRSEMNAAGAQELLMPAVQPKELWEETGRWDVFGPQMLKITDRHERQFCFGPTHEEVITDIARSELRSYKQLPANFYQVQTKFRDEIRPRFGVMRAREFMMKDAYSFHASFESLQQTYDVMYGAYSKVFTRLGLQFRAVAADTGAIGGSGSHEFHVLADAGEDLLAYCPTSDYAANVELAEAIMPDSPSALRAAATQAMTDVDTPKQTACADVAALLGVGVERTVKAIALVTVAGEFVLALLRGDHNLNEVKIAKLEGMADFRFASDDEIRAALLCPPGFIGPVGINADIRVIADLTVAAMSDFICGANKPKFHLSGVNFGRDLPEPHIVADIRNVVNGDVCPDGKGGVLELCRGIEVGHIFQLRTKYSEAMNCVFVTEQNTQQAMEMGCYGIGVSRIVAAAIEQNHDAKGIIWPAAMAPFSVAVVAVGYHKSEAVKAAADQLYAQLVAAGVDVLLDDRNERPGSMFADMELIGIPHRVTIGDKALAEGMVEYVARREGEMKKIALSEALAWIQAQTKI</sequence>
<dbReference type="SUPFAM" id="SSF55826">
    <property type="entry name" value="YbaK/ProRS associated domain"/>
    <property type="match status" value="1"/>
</dbReference>
<dbReference type="HAMAP" id="MF_01569">
    <property type="entry name" value="Pro_tRNA_synth_type1"/>
    <property type="match status" value="1"/>
</dbReference>
<keyword evidence="13" id="KW-1185">Reference proteome</keyword>
<dbReference type="CDD" id="cd04334">
    <property type="entry name" value="ProRS-INS"/>
    <property type="match status" value="1"/>
</dbReference>
<dbReference type="InterPro" id="IPR023717">
    <property type="entry name" value="Pro-tRNA-Synthase_IIa_type1"/>
</dbReference>
<dbReference type="InterPro" id="IPR002316">
    <property type="entry name" value="Pro-tRNA-ligase_IIa"/>
</dbReference>
<comment type="subcellular location">
    <subcellularLocation>
        <location evidence="1 10">Cytoplasm</location>
    </subcellularLocation>
</comment>
<dbReference type="PANTHER" id="PTHR42753">
    <property type="entry name" value="MITOCHONDRIAL RIBOSOME PROTEIN L39/PROLYL-TRNA LIGASE FAMILY MEMBER"/>
    <property type="match status" value="1"/>
</dbReference>
<dbReference type="NCBIfam" id="TIGR00409">
    <property type="entry name" value="proS_fam_II"/>
    <property type="match status" value="1"/>
</dbReference>
<dbReference type="EC" id="6.1.1.15" evidence="10"/>
<dbReference type="InterPro" id="IPR036754">
    <property type="entry name" value="YbaK/aa-tRNA-synt-asso_dom_sf"/>
</dbReference>
<gene>
    <name evidence="10" type="primary">proS</name>
    <name evidence="12" type="ORF">LG219_01345</name>
</gene>
<comment type="subunit">
    <text evidence="2 10">Homodimer.</text>
</comment>
<keyword evidence="7 10" id="KW-0648">Protein biosynthesis</keyword>
<dbReference type="PRINTS" id="PR01046">
    <property type="entry name" value="TRNASYNTHPRO"/>
</dbReference>
<dbReference type="InterPro" id="IPR044140">
    <property type="entry name" value="ProRS_anticodon_short"/>
</dbReference>
<evidence type="ECO:0000256" key="4">
    <source>
        <dbReference type="ARBA" id="ARBA00022598"/>
    </source>
</evidence>
<dbReference type="PIRSF" id="PIRSF001535">
    <property type="entry name" value="ProRS_1"/>
    <property type="match status" value="1"/>
</dbReference>
<dbReference type="InterPro" id="IPR004500">
    <property type="entry name" value="Pro-tRNA-synth_IIa_bac-type"/>
</dbReference>
<dbReference type="Pfam" id="PF03129">
    <property type="entry name" value="HGTP_anticodon"/>
    <property type="match status" value="1"/>
</dbReference>
<evidence type="ECO:0000256" key="3">
    <source>
        <dbReference type="ARBA" id="ARBA00022490"/>
    </source>
</evidence>
<comment type="catalytic activity">
    <reaction evidence="9 10">
        <text>tRNA(Pro) + L-proline + ATP = L-prolyl-tRNA(Pro) + AMP + diphosphate</text>
        <dbReference type="Rhea" id="RHEA:14305"/>
        <dbReference type="Rhea" id="RHEA-COMP:9700"/>
        <dbReference type="Rhea" id="RHEA-COMP:9702"/>
        <dbReference type="ChEBI" id="CHEBI:30616"/>
        <dbReference type="ChEBI" id="CHEBI:33019"/>
        <dbReference type="ChEBI" id="CHEBI:60039"/>
        <dbReference type="ChEBI" id="CHEBI:78442"/>
        <dbReference type="ChEBI" id="CHEBI:78532"/>
        <dbReference type="ChEBI" id="CHEBI:456215"/>
        <dbReference type="EC" id="6.1.1.15"/>
    </reaction>
</comment>
<dbReference type="InterPro" id="IPR033730">
    <property type="entry name" value="ProRS_core_prok"/>
</dbReference>
<dbReference type="Gene3D" id="3.40.50.800">
    <property type="entry name" value="Anticodon-binding domain"/>
    <property type="match status" value="1"/>
</dbReference>
<accession>A0ABS8BGU8</accession>
<comment type="domain">
    <text evidence="10">Consists of three domains: the N-terminal catalytic domain, the editing domain and the C-terminal anticodon-binding domain.</text>
</comment>
<keyword evidence="6 10" id="KW-0067">ATP-binding</keyword>
<comment type="similarity">
    <text evidence="10">Belongs to the class-II aminoacyl-tRNA synthetase family. ProS type 1 subfamily.</text>
</comment>
<dbReference type="CDD" id="cd00779">
    <property type="entry name" value="ProRS_core_prok"/>
    <property type="match status" value="1"/>
</dbReference>
<protein>
    <recommendedName>
        <fullName evidence="10">Proline--tRNA ligase</fullName>
        <ecNumber evidence="10">6.1.1.15</ecNumber>
    </recommendedName>
    <alternativeName>
        <fullName evidence="10">Prolyl-tRNA synthetase</fullName>
        <shortName evidence="10">ProRS</shortName>
    </alternativeName>
</protein>
<proteinExistence type="inferred from homology"/>
<dbReference type="InterPro" id="IPR006195">
    <property type="entry name" value="aa-tRNA-synth_II"/>
</dbReference>
<dbReference type="PANTHER" id="PTHR42753:SF2">
    <property type="entry name" value="PROLINE--TRNA LIGASE"/>
    <property type="match status" value="1"/>
</dbReference>
<dbReference type="CDD" id="cd00861">
    <property type="entry name" value="ProRS_anticodon_short"/>
    <property type="match status" value="1"/>
</dbReference>
<dbReference type="Proteomes" id="UP001198034">
    <property type="component" value="Unassembled WGS sequence"/>
</dbReference>
<evidence type="ECO:0000313" key="13">
    <source>
        <dbReference type="Proteomes" id="UP001198034"/>
    </source>
</evidence>
<comment type="caution">
    <text evidence="12">The sequence shown here is derived from an EMBL/GenBank/DDBJ whole genome shotgun (WGS) entry which is preliminary data.</text>
</comment>
<dbReference type="SUPFAM" id="SSF55681">
    <property type="entry name" value="Class II aaRS and biotin synthetases"/>
    <property type="match status" value="1"/>
</dbReference>
<evidence type="ECO:0000256" key="1">
    <source>
        <dbReference type="ARBA" id="ARBA00004496"/>
    </source>
</evidence>
<dbReference type="InterPro" id="IPR050062">
    <property type="entry name" value="Pro-tRNA_synthetase"/>
</dbReference>
<keyword evidence="4 10" id="KW-0436">Ligase</keyword>
<evidence type="ECO:0000256" key="8">
    <source>
        <dbReference type="ARBA" id="ARBA00023146"/>
    </source>
</evidence>
<name>A0ABS8BGU8_9NEIS</name>
<dbReference type="Pfam" id="PF00587">
    <property type="entry name" value="tRNA-synt_2b"/>
    <property type="match status" value="1"/>
</dbReference>
<evidence type="ECO:0000256" key="6">
    <source>
        <dbReference type="ARBA" id="ARBA00022840"/>
    </source>
</evidence>
<evidence type="ECO:0000259" key="11">
    <source>
        <dbReference type="PROSITE" id="PS50862"/>
    </source>
</evidence>
<evidence type="ECO:0000256" key="9">
    <source>
        <dbReference type="ARBA" id="ARBA00047671"/>
    </source>
</evidence>
<evidence type="ECO:0000256" key="7">
    <source>
        <dbReference type="ARBA" id="ARBA00022917"/>
    </source>
</evidence>
<dbReference type="RefSeq" id="WP_226762754.1">
    <property type="nucleotide sequence ID" value="NZ_JAJAWG010000001.1"/>
</dbReference>
<evidence type="ECO:0000313" key="12">
    <source>
        <dbReference type="EMBL" id="MCB5194936.1"/>
    </source>
</evidence>
<dbReference type="InterPro" id="IPR007214">
    <property type="entry name" value="YbaK/aa-tRNA-synth-assoc-dom"/>
</dbReference>
<evidence type="ECO:0000256" key="2">
    <source>
        <dbReference type="ARBA" id="ARBA00011738"/>
    </source>
</evidence>
<reference evidence="12 13" key="1">
    <citation type="submission" date="2021-10" db="EMBL/GenBank/DDBJ databases">
        <authorList>
            <person name="Chen M."/>
        </authorList>
    </citation>
    <scope>NUCLEOTIDE SEQUENCE [LARGE SCALE GENOMIC DNA]</scope>
    <source>
        <strain evidence="12 13">H3-26</strain>
    </source>
</reference>
<evidence type="ECO:0000256" key="5">
    <source>
        <dbReference type="ARBA" id="ARBA00022741"/>
    </source>
</evidence>
<dbReference type="Gene3D" id="3.30.930.10">
    <property type="entry name" value="Bira Bifunctional Protein, Domain 2"/>
    <property type="match status" value="2"/>
</dbReference>
<dbReference type="InterPro" id="IPR004154">
    <property type="entry name" value="Anticodon-bd"/>
</dbReference>
<keyword evidence="5 10" id="KW-0547">Nucleotide-binding</keyword>
<feature type="domain" description="Aminoacyl-transfer RNA synthetases class-II family profile" evidence="11">
    <location>
        <begin position="33"/>
        <end position="471"/>
    </location>
</feature>
<dbReference type="Pfam" id="PF04073">
    <property type="entry name" value="tRNA_edit"/>
    <property type="match status" value="1"/>
</dbReference>
<comment type="function">
    <text evidence="10">Catalyzes the attachment of proline to tRNA(Pro) in a two-step reaction: proline is first activated by ATP to form Pro-AMP and then transferred to the acceptor end of tRNA(Pro). As ProRS can inadvertently accommodate and process non-cognate amino acids such as alanine and cysteine, to avoid such errors it has two additional distinct editing activities against alanine. One activity is designated as 'pretransfer' editing and involves the tRNA(Pro)-independent hydrolysis of activated Ala-AMP. The other activity is designated 'posttransfer' editing and involves deacylation of mischarged Ala-tRNA(Pro). The misacylated Cys-tRNA(Pro) is not edited by ProRS.</text>
</comment>